<sequence>MQFKFFSILALAATCVVADEAVEKRDLEDDINSIASNVRSRFNDIITAIGSVPPNVASVLA</sequence>
<evidence type="ECO:0000256" key="1">
    <source>
        <dbReference type="SAM" id="SignalP"/>
    </source>
</evidence>
<dbReference type="OrthoDB" id="5419608at2759"/>
<feature type="signal peptide" evidence="1">
    <location>
        <begin position="1"/>
        <end position="18"/>
    </location>
</feature>
<keyword evidence="3" id="KW-1185">Reference proteome</keyword>
<name>A0A0H1BIU2_9EURO</name>
<feature type="non-terminal residue" evidence="2">
    <location>
        <position position="61"/>
    </location>
</feature>
<keyword evidence="1" id="KW-0732">Signal</keyword>
<protein>
    <submittedName>
        <fullName evidence="2">Uncharacterized protein</fullName>
    </submittedName>
</protein>
<comment type="caution">
    <text evidence="2">The sequence shown here is derived from an EMBL/GenBank/DDBJ whole genome shotgun (WGS) entry which is preliminary data.</text>
</comment>
<feature type="chain" id="PRO_5005199365" evidence="1">
    <location>
        <begin position="19"/>
        <end position="61"/>
    </location>
</feature>
<organism evidence="2 3">
    <name type="scientific">Blastomyces silverae</name>
    <dbReference type="NCBI Taxonomy" id="2060906"/>
    <lineage>
        <taxon>Eukaryota</taxon>
        <taxon>Fungi</taxon>
        <taxon>Dikarya</taxon>
        <taxon>Ascomycota</taxon>
        <taxon>Pezizomycotina</taxon>
        <taxon>Eurotiomycetes</taxon>
        <taxon>Eurotiomycetidae</taxon>
        <taxon>Onygenales</taxon>
        <taxon>Ajellomycetaceae</taxon>
        <taxon>Blastomyces</taxon>
    </lineage>
</organism>
<proteinExistence type="predicted"/>
<dbReference type="AlphaFoldDB" id="A0A0H1BIU2"/>
<evidence type="ECO:0000313" key="3">
    <source>
        <dbReference type="Proteomes" id="UP000053573"/>
    </source>
</evidence>
<reference evidence="3" key="1">
    <citation type="journal article" date="2015" name="PLoS Genet.">
        <title>The dynamic genome and transcriptome of the human fungal pathogen Blastomyces and close relative Emmonsia.</title>
        <authorList>
            <person name="Munoz J.F."/>
            <person name="Gauthier G.M."/>
            <person name="Desjardins C.A."/>
            <person name="Gallo J.E."/>
            <person name="Holder J."/>
            <person name="Sullivan T.D."/>
            <person name="Marty A.J."/>
            <person name="Carmen J.C."/>
            <person name="Chen Z."/>
            <person name="Ding L."/>
            <person name="Gujja S."/>
            <person name="Magrini V."/>
            <person name="Misas E."/>
            <person name="Mitreva M."/>
            <person name="Priest M."/>
            <person name="Saif S."/>
            <person name="Whiston E.A."/>
            <person name="Young S."/>
            <person name="Zeng Q."/>
            <person name="Goldman W.E."/>
            <person name="Mardis E.R."/>
            <person name="Taylor J.W."/>
            <person name="McEwen J.G."/>
            <person name="Clay O.K."/>
            <person name="Klein B.S."/>
            <person name="Cuomo C.A."/>
        </authorList>
    </citation>
    <scope>NUCLEOTIDE SEQUENCE [LARGE SCALE GENOMIC DNA]</scope>
    <source>
        <strain evidence="3">UAMH 139</strain>
    </source>
</reference>
<dbReference type="EMBL" id="LDEV01001774">
    <property type="protein sequence ID" value="KLJ11028.1"/>
    <property type="molecule type" value="Genomic_DNA"/>
</dbReference>
<accession>A0A0H1BIU2</accession>
<gene>
    <name evidence="2" type="ORF">EMPG_13679</name>
</gene>
<evidence type="ECO:0000313" key="2">
    <source>
        <dbReference type="EMBL" id="KLJ11028.1"/>
    </source>
</evidence>
<dbReference type="Proteomes" id="UP000053573">
    <property type="component" value="Unassembled WGS sequence"/>
</dbReference>